<protein>
    <submittedName>
        <fullName evidence="1">Sulfotransferase family protein</fullName>
    </submittedName>
</protein>
<dbReference type="Pfam" id="PF03567">
    <property type="entry name" value="Sulfotransfer_2"/>
    <property type="match status" value="1"/>
</dbReference>
<gene>
    <name evidence="1" type="ORF">KQ910_18735</name>
</gene>
<reference evidence="1 2" key="1">
    <citation type="submission" date="2021-06" db="EMBL/GenBank/DDBJ databases">
        <authorList>
            <person name="Lee D.H."/>
        </authorList>
    </citation>
    <scope>NUCLEOTIDE SEQUENCE [LARGE SCALE GENOMIC DNA]</scope>
    <source>
        <strain evidence="1 2">MMS21-HV4-11</strain>
    </source>
</reference>
<dbReference type="RefSeq" id="WP_216964159.1">
    <property type="nucleotide sequence ID" value="NZ_JAHOPB010000002.1"/>
</dbReference>
<evidence type="ECO:0000313" key="2">
    <source>
        <dbReference type="Proteomes" id="UP000727907"/>
    </source>
</evidence>
<proteinExistence type="predicted"/>
<keyword evidence="2" id="KW-1185">Reference proteome</keyword>
<dbReference type="EMBL" id="JAHOPB010000002">
    <property type="protein sequence ID" value="MBU8875817.1"/>
    <property type="molecule type" value="Genomic_DNA"/>
</dbReference>
<organism evidence="1 2">
    <name type="scientific">Reyranella humidisoli</name>
    <dbReference type="NCBI Taxonomy" id="2849149"/>
    <lineage>
        <taxon>Bacteria</taxon>
        <taxon>Pseudomonadati</taxon>
        <taxon>Pseudomonadota</taxon>
        <taxon>Alphaproteobacteria</taxon>
        <taxon>Hyphomicrobiales</taxon>
        <taxon>Reyranellaceae</taxon>
        <taxon>Reyranella</taxon>
    </lineage>
</organism>
<comment type="caution">
    <text evidence="1">The sequence shown here is derived from an EMBL/GenBank/DDBJ whole genome shotgun (WGS) entry which is preliminary data.</text>
</comment>
<dbReference type="Proteomes" id="UP000727907">
    <property type="component" value="Unassembled WGS sequence"/>
</dbReference>
<accession>A0ABS6IMJ7</accession>
<name>A0ABS6IMJ7_9HYPH</name>
<dbReference type="InterPro" id="IPR005331">
    <property type="entry name" value="Sulfotransferase"/>
</dbReference>
<sequence length="270" mass="30634">MNVKFLHIPKTAGTSVRSFLSRFFAARHICPPVDQSQFRDISAERLQSFRIFSGHFHWRALDQIEGPGFTFSILRQPVARIVSFYFFLRAVAARSDPAKLSGPHMQGIHAALNLPPDAFFCDGGSPEVRSHIDDLFDNFYTFYFAGRAFNARRRIQKRNIPESKIVATAQRNLDLLDGLYSTDDLVSLQQDIIDWVGRSGIGLGGTLRSRLIPLPRINLNTREGYFTSRVADLKALGATYRTFERINDMARLDSVTWAARFGHIPVLRLD</sequence>
<evidence type="ECO:0000313" key="1">
    <source>
        <dbReference type="EMBL" id="MBU8875817.1"/>
    </source>
</evidence>